<comment type="caution">
    <text evidence="2">The sequence shown here is derived from an EMBL/GenBank/DDBJ whole genome shotgun (WGS) entry which is preliminary data.</text>
</comment>
<accession>A0ABQ8TWV4</accession>
<dbReference type="Proteomes" id="UP001148838">
    <property type="component" value="Unassembled WGS sequence"/>
</dbReference>
<sequence length="173" mass="20043">WPTVQCLDFDECIVEYYGCYNCKQFICRKSIQFGYNIWSFNTTTGYLINFYVYREKNLKGNVKSEENFGKCAALMVSMLDELPEELKPLLFWIYFDHIFTGVKLLVHLKNCGYGATGTICENRILKDCPLTSSKEMKKKTLMDNSVMTIVSTYHGVQPISNVSRYSQALEKIQ</sequence>
<keyword evidence="3" id="KW-1185">Reference proteome</keyword>
<dbReference type="Pfam" id="PF13843">
    <property type="entry name" value="DDE_Tnp_1_7"/>
    <property type="match status" value="1"/>
</dbReference>
<evidence type="ECO:0000313" key="3">
    <source>
        <dbReference type="Proteomes" id="UP001148838"/>
    </source>
</evidence>
<feature type="domain" description="PiggyBac transposable element-derived protein" evidence="1">
    <location>
        <begin position="7"/>
        <end position="146"/>
    </location>
</feature>
<dbReference type="PANTHER" id="PTHR47055">
    <property type="entry name" value="DDE_TNP_1_7 DOMAIN-CONTAINING PROTEIN"/>
    <property type="match status" value="1"/>
</dbReference>
<dbReference type="InterPro" id="IPR052638">
    <property type="entry name" value="PiggyBac_TE-derived"/>
</dbReference>
<organism evidence="2 3">
    <name type="scientific">Periplaneta americana</name>
    <name type="common">American cockroach</name>
    <name type="synonym">Blatta americana</name>
    <dbReference type="NCBI Taxonomy" id="6978"/>
    <lineage>
        <taxon>Eukaryota</taxon>
        <taxon>Metazoa</taxon>
        <taxon>Ecdysozoa</taxon>
        <taxon>Arthropoda</taxon>
        <taxon>Hexapoda</taxon>
        <taxon>Insecta</taxon>
        <taxon>Pterygota</taxon>
        <taxon>Neoptera</taxon>
        <taxon>Polyneoptera</taxon>
        <taxon>Dictyoptera</taxon>
        <taxon>Blattodea</taxon>
        <taxon>Blattoidea</taxon>
        <taxon>Blattidae</taxon>
        <taxon>Blattinae</taxon>
        <taxon>Periplaneta</taxon>
    </lineage>
</organism>
<gene>
    <name evidence="2" type="ORF">ANN_01164</name>
</gene>
<protein>
    <recommendedName>
        <fullName evidence="1">PiggyBac transposable element-derived protein domain-containing protein</fullName>
    </recommendedName>
</protein>
<dbReference type="InterPro" id="IPR029526">
    <property type="entry name" value="PGBD"/>
</dbReference>
<proteinExistence type="predicted"/>
<dbReference type="EMBL" id="JAJSOF020000003">
    <property type="protein sequence ID" value="KAJ4449760.1"/>
    <property type="molecule type" value="Genomic_DNA"/>
</dbReference>
<evidence type="ECO:0000313" key="2">
    <source>
        <dbReference type="EMBL" id="KAJ4449760.1"/>
    </source>
</evidence>
<name>A0ABQ8TWV4_PERAM</name>
<evidence type="ECO:0000259" key="1">
    <source>
        <dbReference type="Pfam" id="PF13843"/>
    </source>
</evidence>
<dbReference type="PANTHER" id="PTHR47055:SF3">
    <property type="entry name" value="PHORBOL-ESTER_DAG-TYPE DOMAIN-CONTAINING PROTEIN"/>
    <property type="match status" value="1"/>
</dbReference>
<feature type="non-terminal residue" evidence="2">
    <location>
        <position position="1"/>
    </location>
</feature>
<reference evidence="2 3" key="1">
    <citation type="journal article" date="2022" name="Allergy">
        <title>Genome assembly and annotation of Periplaneta americana reveal a comprehensive cockroach allergen profile.</title>
        <authorList>
            <person name="Wang L."/>
            <person name="Xiong Q."/>
            <person name="Saelim N."/>
            <person name="Wang L."/>
            <person name="Nong W."/>
            <person name="Wan A.T."/>
            <person name="Shi M."/>
            <person name="Liu X."/>
            <person name="Cao Q."/>
            <person name="Hui J.H.L."/>
            <person name="Sookrung N."/>
            <person name="Leung T.F."/>
            <person name="Tungtrongchitr A."/>
            <person name="Tsui S.K.W."/>
        </authorList>
    </citation>
    <scope>NUCLEOTIDE SEQUENCE [LARGE SCALE GENOMIC DNA]</scope>
    <source>
        <strain evidence="2">PWHHKU_190912</strain>
    </source>
</reference>